<dbReference type="InterPro" id="IPR036224">
    <property type="entry name" value="GINS_bundle-like_dom_sf"/>
</dbReference>
<dbReference type="FunFam" id="1.20.58.1020:FF:000001">
    <property type="entry name" value="DNA replication complex GINS protein PSF2"/>
    <property type="match status" value="1"/>
</dbReference>
<dbReference type="OrthoDB" id="1938138at2759"/>
<dbReference type="Gene3D" id="3.40.5.50">
    <property type="match status" value="1"/>
</dbReference>
<protein>
    <recommendedName>
        <fullName evidence="3 7">DNA replication complex GINS protein PSF2</fullName>
    </recommendedName>
</protein>
<feature type="domain" description="GINS subunit" evidence="8">
    <location>
        <begin position="75"/>
        <end position="174"/>
    </location>
</feature>
<organism evidence="10 11">
    <name type="scientific">Fibroporia radiculosa</name>
    <dbReference type="NCBI Taxonomy" id="599839"/>
    <lineage>
        <taxon>Eukaryota</taxon>
        <taxon>Fungi</taxon>
        <taxon>Dikarya</taxon>
        <taxon>Basidiomycota</taxon>
        <taxon>Agaricomycotina</taxon>
        <taxon>Agaricomycetes</taxon>
        <taxon>Polyporales</taxon>
        <taxon>Fibroporiaceae</taxon>
        <taxon>Fibroporia</taxon>
    </lineage>
</organism>
<dbReference type="GO" id="GO:0006260">
    <property type="term" value="P:DNA replication"/>
    <property type="evidence" value="ECO:0007669"/>
    <property type="project" value="UniProtKB-KW"/>
</dbReference>
<evidence type="ECO:0000256" key="4">
    <source>
        <dbReference type="ARBA" id="ARBA00022705"/>
    </source>
</evidence>
<comment type="subcellular location">
    <subcellularLocation>
        <location evidence="1 7">Nucleus</location>
    </subcellularLocation>
</comment>
<dbReference type="PANTHER" id="PTHR12772:SF0">
    <property type="entry name" value="DNA REPLICATION COMPLEX GINS PROTEIN PSF2"/>
    <property type="match status" value="1"/>
</dbReference>
<evidence type="ECO:0000256" key="1">
    <source>
        <dbReference type="ARBA" id="ARBA00004123"/>
    </source>
</evidence>
<evidence type="ECO:0000313" key="10">
    <source>
        <dbReference type="EMBL" id="CCM00663.1"/>
    </source>
</evidence>
<accession>J4G2D9</accession>
<dbReference type="CDD" id="cd11712">
    <property type="entry name" value="GINS_A_psf2"/>
    <property type="match status" value="1"/>
</dbReference>
<keyword evidence="4 7" id="KW-0235">DNA replication</keyword>
<dbReference type="SUPFAM" id="SSF158573">
    <property type="entry name" value="GINS helical bundle-like"/>
    <property type="match status" value="1"/>
</dbReference>
<evidence type="ECO:0000313" key="11">
    <source>
        <dbReference type="Proteomes" id="UP000006352"/>
    </source>
</evidence>
<proteinExistence type="inferred from homology"/>
<feature type="domain" description="DNA replication complex GINS protein PSF2 N-terminal" evidence="9">
    <location>
        <begin position="12"/>
        <end position="71"/>
    </location>
</feature>
<dbReference type="HOGENOM" id="CLU_078274_1_0_1"/>
<sequence length="189" mass="21420">MALPPPLRISVTPAELELIASEQLVEIVPLVAMERTAFISGAYGPLRPPTKCKVPIWMATNLKLKKKCHIVPPDWLNVEFLQERLNRETSVPEFSELPFRFAEIAKVLLDVASDDVSNPDKIRSLLQDIREARQAKSRDGLSVLDHSELSLPNLSSMEINEIRPFFIRSMGILTKLVREPNPQQMNQLE</sequence>
<name>J4G2D9_9APHY</name>
<comment type="subunit">
    <text evidence="7">Component of the GINS complex.</text>
</comment>
<evidence type="ECO:0000259" key="8">
    <source>
        <dbReference type="Pfam" id="PF05916"/>
    </source>
</evidence>
<evidence type="ECO:0000256" key="6">
    <source>
        <dbReference type="ARBA" id="ARBA00023242"/>
    </source>
</evidence>
<evidence type="ECO:0000259" key="9">
    <source>
        <dbReference type="Pfam" id="PF25005"/>
    </source>
</evidence>
<dbReference type="SUPFAM" id="SSF160059">
    <property type="entry name" value="PriA/YqbF domain"/>
    <property type="match status" value="1"/>
</dbReference>
<dbReference type="Proteomes" id="UP000006352">
    <property type="component" value="Unassembled WGS sequence"/>
</dbReference>
<dbReference type="AlphaFoldDB" id="J4G2D9"/>
<dbReference type="Pfam" id="PF05916">
    <property type="entry name" value="Sld5"/>
    <property type="match status" value="1"/>
</dbReference>
<keyword evidence="5" id="KW-0159">Chromosome partition</keyword>
<dbReference type="Pfam" id="PF25005">
    <property type="entry name" value="PSF2_N"/>
    <property type="match status" value="1"/>
</dbReference>
<dbReference type="RefSeq" id="XP_012179946.1">
    <property type="nucleotide sequence ID" value="XM_012324556.1"/>
</dbReference>
<evidence type="ECO:0000256" key="5">
    <source>
        <dbReference type="ARBA" id="ARBA00022829"/>
    </source>
</evidence>
<dbReference type="GO" id="GO:0000727">
    <property type="term" value="P:double-strand break repair via break-induced replication"/>
    <property type="evidence" value="ECO:0007669"/>
    <property type="project" value="TreeGrafter"/>
</dbReference>
<dbReference type="Gene3D" id="1.20.58.1020">
    <property type="match status" value="1"/>
</dbReference>
<dbReference type="PANTHER" id="PTHR12772">
    <property type="entry name" value="DNA REPLICATION COMPLEX GINS PROTEIN PSF2"/>
    <property type="match status" value="1"/>
</dbReference>
<dbReference type="CDD" id="cd21694">
    <property type="entry name" value="GINS_B_Psf2"/>
    <property type="match status" value="1"/>
</dbReference>
<dbReference type="STRING" id="599839.J4G2D9"/>
<comment type="similarity">
    <text evidence="2 7">Belongs to the GINS2/PSF2 family.</text>
</comment>
<dbReference type="GO" id="GO:0007059">
    <property type="term" value="P:chromosome segregation"/>
    <property type="evidence" value="ECO:0007669"/>
    <property type="project" value="UniProtKB-KW"/>
</dbReference>
<dbReference type="InterPro" id="IPR056784">
    <property type="entry name" value="PSF2_N"/>
</dbReference>
<dbReference type="GeneID" id="24095574"/>
<evidence type="ECO:0000256" key="2">
    <source>
        <dbReference type="ARBA" id="ARBA00010565"/>
    </source>
</evidence>
<dbReference type="FunCoup" id="J4G2D9">
    <property type="interactions" value="360"/>
</dbReference>
<dbReference type="InParanoid" id="J4G2D9"/>
<dbReference type="FunFam" id="3.40.5.50:FF:000001">
    <property type="entry name" value="DNA replication complex GINS protein PSF2"/>
    <property type="match status" value="1"/>
</dbReference>
<keyword evidence="6 7" id="KW-0539">Nucleus</keyword>
<dbReference type="InterPro" id="IPR007257">
    <property type="entry name" value="GINS_Psf2"/>
</dbReference>
<dbReference type="GO" id="GO:0000811">
    <property type="term" value="C:GINS complex"/>
    <property type="evidence" value="ECO:0007669"/>
    <property type="project" value="TreeGrafter"/>
</dbReference>
<evidence type="ECO:0000256" key="7">
    <source>
        <dbReference type="PIRNR" id="PIRNR028998"/>
    </source>
</evidence>
<keyword evidence="11" id="KW-1185">Reference proteome</keyword>
<dbReference type="EMBL" id="HE796998">
    <property type="protein sequence ID" value="CCM00663.1"/>
    <property type="molecule type" value="Genomic_DNA"/>
</dbReference>
<reference evidence="10 11" key="1">
    <citation type="journal article" date="2012" name="Appl. Environ. Microbiol.">
        <title>Short-read sequencing for genomic analysis of the brown rot fungus Fibroporia radiculosa.</title>
        <authorList>
            <person name="Tang J.D."/>
            <person name="Perkins A.D."/>
            <person name="Sonstegard T.S."/>
            <person name="Schroeder S.G."/>
            <person name="Burgess S.C."/>
            <person name="Diehl S.V."/>
        </authorList>
    </citation>
    <scope>NUCLEOTIDE SEQUENCE [LARGE SCALE GENOMIC DNA]</scope>
    <source>
        <strain evidence="10 11">TFFH 294</strain>
    </source>
</reference>
<dbReference type="PIRSF" id="PIRSF028998">
    <property type="entry name" value="GINS_Psf2_subgr"/>
    <property type="match status" value="1"/>
</dbReference>
<gene>
    <name evidence="10" type="ORF">FIBRA_02702</name>
</gene>
<evidence type="ECO:0000256" key="3">
    <source>
        <dbReference type="ARBA" id="ARBA00015139"/>
    </source>
</evidence>
<dbReference type="InterPro" id="IPR021151">
    <property type="entry name" value="GINS_A"/>
</dbReference>